<proteinExistence type="predicted"/>
<gene>
    <name evidence="2" type="ORF">PCOR1329_LOCUS20040</name>
</gene>
<organism evidence="2 3">
    <name type="scientific">Prorocentrum cordatum</name>
    <dbReference type="NCBI Taxonomy" id="2364126"/>
    <lineage>
        <taxon>Eukaryota</taxon>
        <taxon>Sar</taxon>
        <taxon>Alveolata</taxon>
        <taxon>Dinophyceae</taxon>
        <taxon>Prorocentrales</taxon>
        <taxon>Prorocentraceae</taxon>
        <taxon>Prorocentrum</taxon>
    </lineage>
</organism>
<dbReference type="Proteomes" id="UP001189429">
    <property type="component" value="Unassembled WGS sequence"/>
</dbReference>
<protein>
    <recommendedName>
        <fullName evidence="4">Altered inheritance of mitochondria protein 24, mitochondrial</fullName>
    </recommendedName>
</protein>
<evidence type="ECO:0008006" key="4">
    <source>
        <dbReference type="Google" id="ProtNLM"/>
    </source>
</evidence>
<feature type="compositionally biased region" description="Pro residues" evidence="1">
    <location>
        <begin position="57"/>
        <end position="70"/>
    </location>
</feature>
<feature type="region of interest" description="Disordered" evidence="1">
    <location>
        <begin position="57"/>
        <end position="87"/>
    </location>
</feature>
<evidence type="ECO:0000256" key="1">
    <source>
        <dbReference type="SAM" id="MobiDB-lite"/>
    </source>
</evidence>
<name>A0ABN9REH2_9DINO</name>
<accession>A0ABN9REH2</accession>
<sequence>MDMIIGNSAPRHPQTSATSMERLFVFYPDLTPLPTAAPTAAPGAEAPNIVLAPPPVPTAAPTAMPTPAPTASPTAAPTAAPTPAPTAAPTPVPTLVHTFSDQCTHSSFNKYASAKYHGSTLSCSVEAGATSINIPTDMLEGLRVGECFILEGGGNSEKICIAGFGSILPVNPTQFAYCANTMLTLLKGSGTIRQRSPDHGSVRDDPHVWRILRHSGGAIQLHPAPCALRRTGATHASTKR</sequence>
<evidence type="ECO:0000313" key="2">
    <source>
        <dbReference type="EMBL" id="CAK0817406.1"/>
    </source>
</evidence>
<keyword evidence="3" id="KW-1185">Reference proteome</keyword>
<evidence type="ECO:0000313" key="3">
    <source>
        <dbReference type="Proteomes" id="UP001189429"/>
    </source>
</evidence>
<dbReference type="EMBL" id="CAUYUJ010006453">
    <property type="protein sequence ID" value="CAK0817406.1"/>
    <property type="molecule type" value="Genomic_DNA"/>
</dbReference>
<comment type="caution">
    <text evidence="2">The sequence shown here is derived from an EMBL/GenBank/DDBJ whole genome shotgun (WGS) entry which is preliminary data.</text>
</comment>
<reference evidence="2" key="1">
    <citation type="submission" date="2023-10" db="EMBL/GenBank/DDBJ databases">
        <authorList>
            <person name="Chen Y."/>
            <person name="Shah S."/>
            <person name="Dougan E. K."/>
            <person name="Thang M."/>
            <person name="Chan C."/>
        </authorList>
    </citation>
    <scope>NUCLEOTIDE SEQUENCE [LARGE SCALE GENOMIC DNA]</scope>
</reference>